<dbReference type="PROSITE" id="PS00675">
    <property type="entry name" value="SIGMA54_INTERACT_1"/>
    <property type="match status" value="1"/>
</dbReference>
<keyword evidence="2" id="KW-0067">ATP-binding</keyword>
<dbReference type="CDD" id="cd00009">
    <property type="entry name" value="AAA"/>
    <property type="match status" value="1"/>
</dbReference>
<accession>F3Z2B8</accession>
<name>F3Z2B8_DESAF</name>
<dbReference type="InterPro" id="IPR035965">
    <property type="entry name" value="PAS-like_dom_sf"/>
</dbReference>
<dbReference type="InterPro" id="IPR025943">
    <property type="entry name" value="Sigma_54_int_dom_ATP-bd_2"/>
</dbReference>
<protein>
    <submittedName>
        <fullName evidence="9">PAS modulated sigma54 specific transcriptional regulator, Fis family</fullName>
    </submittedName>
</protein>
<evidence type="ECO:0000256" key="4">
    <source>
        <dbReference type="ARBA" id="ARBA00023125"/>
    </source>
</evidence>
<dbReference type="PROSITE" id="PS00676">
    <property type="entry name" value="SIGMA54_INTERACT_2"/>
    <property type="match status" value="1"/>
</dbReference>
<dbReference type="Gene3D" id="3.40.50.300">
    <property type="entry name" value="P-loop containing nucleotide triphosphate hydrolases"/>
    <property type="match status" value="1"/>
</dbReference>
<dbReference type="InterPro" id="IPR025944">
    <property type="entry name" value="Sigma_54_int_dom_CS"/>
</dbReference>
<dbReference type="InterPro" id="IPR000014">
    <property type="entry name" value="PAS"/>
</dbReference>
<dbReference type="SUPFAM" id="SSF46689">
    <property type="entry name" value="Homeodomain-like"/>
    <property type="match status" value="1"/>
</dbReference>
<feature type="domain" description="PAS" evidence="7">
    <location>
        <begin position="19"/>
        <end position="64"/>
    </location>
</feature>
<evidence type="ECO:0000256" key="3">
    <source>
        <dbReference type="ARBA" id="ARBA00023015"/>
    </source>
</evidence>
<evidence type="ECO:0000259" key="6">
    <source>
        <dbReference type="PROSITE" id="PS50045"/>
    </source>
</evidence>
<dbReference type="Pfam" id="PF02954">
    <property type="entry name" value="HTH_8"/>
    <property type="match status" value="1"/>
</dbReference>
<dbReference type="PANTHER" id="PTHR32071:SF57">
    <property type="entry name" value="C4-DICARBOXYLATE TRANSPORT TRANSCRIPTIONAL REGULATORY PROTEIN DCTD"/>
    <property type="match status" value="1"/>
</dbReference>
<dbReference type="Proteomes" id="UP000007844">
    <property type="component" value="Chromosome"/>
</dbReference>
<dbReference type="EMBL" id="CP003221">
    <property type="protein sequence ID" value="EGJ50158.1"/>
    <property type="molecule type" value="Genomic_DNA"/>
</dbReference>
<dbReference type="CDD" id="cd00130">
    <property type="entry name" value="PAS"/>
    <property type="match status" value="1"/>
</dbReference>
<dbReference type="Pfam" id="PF13426">
    <property type="entry name" value="PAS_9"/>
    <property type="match status" value="1"/>
</dbReference>
<evidence type="ECO:0000256" key="1">
    <source>
        <dbReference type="ARBA" id="ARBA00022741"/>
    </source>
</evidence>
<dbReference type="SUPFAM" id="SSF55785">
    <property type="entry name" value="PYP-like sensor domain (PAS domain)"/>
    <property type="match status" value="1"/>
</dbReference>
<proteinExistence type="predicted"/>
<evidence type="ECO:0000259" key="7">
    <source>
        <dbReference type="PROSITE" id="PS50112"/>
    </source>
</evidence>
<keyword evidence="3" id="KW-0805">Transcription regulation</keyword>
<evidence type="ECO:0000259" key="8">
    <source>
        <dbReference type="PROSITE" id="PS50113"/>
    </source>
</evidence>
<dbReference type="SUPFAM" id="SSF52540">
    <property type="entry name" value="P-loop containing nucleoside triphosphate hydrolases"/>
    <property type="match status" value="1"/>
</dbReference>
<dbReference type="GO" id="GO:0006355">
    <property type="term" value="P:regulation of DNA-templated transcription"/>
    <property type="evidence" value="ECO:0007669"/>
    <property type="project" value="InterPro"/>
</dbReference>
<dbReference type="PROSITE" id="PS50112">
    <property type="entry name" value="PAS"/>
    <property type="match status" value="1"/>
</dbReference>
<dbReference type="InterPro" id="IPR003593">
    <property type="entry name" value="AAA+_ATPase"/>
</dbReference>
<dbReference type="Gene3D" id="1.10.8.60">
    <property type="match status" value="1"/>
</dbReference>
<evidence type="ECO:0000256" key="5">
    <source>
        <dbReference type="ARBA" id="ARBA00023163"/>
    </source>
</evidence>
<organism evidence="9 10">
    <name type="scientific">Desulfocurvibacter africanus subsp. africanus str. Walvis Bay</name>
    <dbReference type="NCBI Taxonomy" id="690850"/>
    <lineage>
        <taxon>Bacteria</taxon>
        <taxon>Pseudomonadati</taxon>
        <taxon>Thermodesulfobacteriota</taxon>
        <taxon>Desulfovibrionia</taxon>
        <taxon>Desulfovibrionales</taxon>
        <taxon>Desulfovibrionaceae</taxon>
        <taxon>Desulfocurvibacter</taxon>
    </lineage>
</organism>
<dbReference type="eggNOG" id="COG3829">
    <property type="taxonomic scope" value="Bacteria"/>
</dbReference>
<dbReference type="RefSeq" id="WP_014259916.1">
    <property type="nucleotide sequence ID" value="NC_016629.1"/>
</dbReference>
<dbReference type="PROSITE" id="PS50045">
    <property type="entry name" value="SIGMA54_INTERACT_4"/>
    <property type="match status" value="1"/>
</dbReference>
<dbReference type="PANTHER" id="PTHR32071">
    <property type="entry name" value="TRANSCRIPTIONAL REGULATORY PROTEIN"/>
    <property type="match status" value="1"/>
</dbReference>
<evidence type="ECO:0000313" key="10">
    <source>
        <dbReference type="Proteomes" id="UP000007844"/>
    </source>
</evidence>
<evidence type="ECO:0000313" key="9">
    <source>
        <dbReference type="EMBL" id="EGJ50158.1"/>
    </source>
</evidence>
<dbReference type="Gene3D" id="3.30.450.20">
    <property type="entry name" value="PAS domain"/>
    <property type="match status" value="1"/>
</dbReference>
<dbReference type="HOGENOM" id="CLU_000445_8_1_7"/>
<dbReference type="Pfam" id="PF25601">
    <property type="entry name" value="AAA_lid_14"/>
    <property type="match status" value="1"/>
</dbReference>
<dbReference type="InterPro" id="IPR027417">
    <property type="entry name" value="P-loop_NTPase"/>
</dbReference>
<dbReference type="STRING" id="690850.Desaf_1825"/>
<gene>
    <name evidence="9" type="ORF">Desaf_1825</name>
</gene>
<dbReference type="Pfam" id="PF00158">
    <property type="entry name" value="Sigma54_activat"/>
    <property type="match status" value="1"/>
</dbReference>
<evidence type="ECO:0000256" key="2">
    <source>
        <dbReference type="ARBA" id="ARBA00022840"/>
    </source>
</evidence>
<keyword evidence="4" id="KW-0238">DNA-binding</keyword>
<dbReference type="SMART" id="SM00382">
    <property type="entry name" value="AAA"/>
    <property type="match status" value="1"/>
</dbReference>
<dbReference type="PROSITE" id="PS50113">
    <property type="entry name" value="PAC"/>
    <property type="match status" value="1"/>
</dbReference>
<feature type="domain" description="PAC" evidence="8">
    <location>
        <begin position="85"/>
        <end position="137"/>
    </location>
</feature>
<dbReference type="GO" id="GO:0043565">
    <property type="term" value="F:sequence-specific DNA binding"/>
    <property type="evidence" value="ECO:0007669"/>
    <property type="project" value="InterPro"/>
</dbReference>
<dbReference type="InterPro" id="IPR000700">
    <property type="entry name" value="PAS-assoc_C"/>
</dbReference>
<dbReference type="FunFam" id="3.40.50.300:FF:000006">
    <property type="entry name" value="DNA-binding transcriptional regulator NtrC"/>
    <property type="match status" value="1"/>
</dbReference>
<feature type="domain" description="Sigma-54 factor interaction" evidence="6">
    <location>
        <begin position="144"/>
        <end position="373"/>
    </location>
</feature>
<dbReference type="Gene3D" id="1.10.10.60">
    <property type="entry name" value="Homeodomain-like"/>
    <property type="match status" value="1"/>
</dbReference>
<dbReference type="InterPro" id="IPR009057">
    <property type="entry name" value="Homeodomain-like_sf"/>
</dbReference>
<keyword evidence="10" id="KW-1185">Reference proteome</keyword>
<dbReference type="PROSITE" id="PS00688">
    <property type="entry name" value="SIGMA54_INTERACT_3"/>
    <property type="match status" value="1"/>
</dbReference>
<sequence>MSERKPIRSFPADIPCEAIMDSVADGVFTVDLNWVITSFNRAAAEITGVPAEQAIGRTCREVFHSSICDGACAIGACLAEDRTVSNRSISIIRTDGVRLPVSISAAPLRDGRGRVIGGVETFRDLSELQLMRKELQGLHSLEDIRTRSRAIIRILDILPQIAESLSTVLVLGESGTGKELLARAIHNLSPRKTKPFVAVNCGALPENLLESELFGYKAGAFTDARRDKPGRFGLAQGGTIFLDEIGDLPLALQVKILRVLQERSFEPLGAVRSEPADVRVVAATNRDLAAMVERGEFRQDLYYRLNVVQLRLPPLRERPEDIPLLAAHFVDKRNALMGKDIQGVSEDVMGLLARYAFPGNVRELENIIEYAFILCPGGFIQMEHLPEYLQPADLGAAHERAKPRTMEDIRHQAVIEALARHKGRKRPAARELGISKDTLRRILQRAESG</sequence>
<dbReference type="InterPro" id="IPR058031">
    <property type="entry name" value="AAA_lid_NorR"/>
</dbReference>
<dbReference type="NCBIfam" id="TIGR00229">
    <property type="entry name" value="sensory_box"/>
    <property type="match status" value="1"/>
</dbReference>
<dbReference type="InterPro" id="IPR002197">
    <property type="entry name" value="HTH_Fis"/>
</dbReference>
<keyword evidence="1" id="KW-0547">Nucleotide-binding</keyword>
<dbReference type="SMART" id="SM00091">
    <property type="entry name" value="PAS"/>
    <property type="match status" value="1"/>
</dbReference>
<dbReference type="InterPro" id="IPR025662">
    <property type="entry name" value="Sigma_54_int_dom_ATP-bd_1"/>
</dbReference>
<dbReference type="InterPro" id="IPR002078">
    <property type="entry name" value="Sigma_54_int"/>
</dbReference>
<dbReference type="AlphaFoldDB" id="F3Z2B8"/>
<keyword evidence="5" id="KW-0804">Transcription</keyword>
<dbReference type="GO" id="GO:0005524">
    <property type="term" value="F:ATP binding"/>
    <property type="evidence" value="ECO:0007669"/>
    <property type="project" value="UniProtKB-KW"/>
</dbReference>
<reference evidence="9 10" key="1">
    <citation type="journal article" date="2011" name="J. Bacteriol.">
        <title>Genome sequence of the mercury-methylating and pleomorphic Desulfovibrio africanus Strain Walvis Bay.</title>
        <authorList>
            <person name="Brown S.D."/>
            <person name="Wall J.D."/>
            <person name="Kucken A.M."/>
            <person name="Gilmour C.C."/>
            <person name="Podar M."/>
            <person name="Brandt C.C."/>
            <person name="Teshima H."/>
            <person name="Detter J.C."/>
            <person name="Han C.S."/>
            <person name="Land M.L."/>
            <person name="Lucas S."/>
            <person name="Han J."/>
            <person name="Pennacchio L."/>
            <person name="Nolan M."/>
            <person name="Pitluck S."/>
            <person name="Woyke T."/>
            <person name="Goodwin L."/>
            <person name="Palumbo A.V."/>
            <person name="Elias D.A."/>
        </authorList>
    </citation>
    <scope>NUCLEOTIDE SEQUENCE [LARGE SCALE GENOMIC DNA]</scope>
    <source>
        <strain evidence="9 10">Walvis Bay</strain>
    </source>
</reference>
<dbReference type="KEGG" id="daf:Desaf_1825"/>